<feature type="coiled-coil region" evidence="14">
    <location>
        <begin position="3405"/>
        <end position="3446"/>
    </location>
</feature>
<keyword evidence="12" id="KW-0206">Cytoskeleton</keyword>
<dbReference type="SUPFAM" id="SSF52540">
    <property type="entry name" value="P-loop containing nucleoside triphosphate hydrolases"/>
    <property type="match status" value="3"/>
</dbReference>
<dbReference type="Gene3D" id="1.10.287.2620">
    <property type="match status" value="1"/>
</dbReference>
<feature type="non-terminal residue" evidence="17">
    <location>
        <position position="1"/>
    </location>
</feature>
<evidence type="ECO:0000259" key="16">
    <source>
        <dbReference type="SMART" id="SM00382"/>
    </source>
</evidence>
<keyword evidence="9 14" id="KW-0175">Coiled coil</keyword>
<dbReference type="EMBL" id="PGGS01000207">
    <property type="protein sequence ID" value="PNH06934.1"/>
    <property type="molecule type" value="Genomic_DNA"/>
</dbReference>
<feature type="region of interest" description="Disordered" evidence="15">
    <location>
        <begin position="150"/>
        <end position="207"/>
    </location>
</feature>
<evidence type="ECO:0000256" key="12">
    <source>
        <dbReference type="ARBA" id="ARBA00023212"/>
    </source>
</evidence>
<dbReference type="Gene3D" id="1.10.8.1220">
    <property type="match status" value="1"/>
</dbReference>
<dbReference type="InterPro" id="IPR003593">
    <property type="entry name" value="AAA+_ATPase"/>
</dbReference>
<feature type="domain" description="AAA+ ATPase" evidence="16">
    <location>
        <begin position="1876"/>
        <end position="2015"/>
    </location>
</feature>
<dbReference type="FunFam" id="3.40.50.300:FF:001145">
    <property type="entry name" value="Putative dynein heavy chain"/>
    <property type="match status" value="1"/>
</dbReference>
<feature type="region of interest" description="Disordered" evidence="15">
    <location>
        <begin position="472"/>
        <end position="505"/>
    </location>
</feature>
<dbReference type="Pfam" id="PF12777">
    <property type="entry name" value="MT"/>
    <property type="match status" value="1"/>
</dbReference>
<dbReference type="Pfam" id="PF22597">
    <property type="entry name" value="DYN_lid"/>
    <property type="match status" value="1"/>
</dbReference>
<dbReference type="InterPro" id="IPR043160">
    <property type="entry name" value="Dynein_C_barrel"/>
</dbReference>
<dbReference type="FunFam" id="1.20.140.100:FF:000004">
    <property type="entry name" value="Dynein axonemal heavy chain 6"/>
    <property type="match status" value="1"/>
</dbReference>
<keyword evidence="4" id="KW-0547">Nucleotide-binding</keyword>
<feature type="region of interest" description="Disordered" evidence="15">
    <location>
        <begin position="1"/>
        <end position="58"/>
    </location>
</feature>
<evidence type="ECO:0000313" key="17">
    <source>
        <dbReference type="EMBL" id="PNH06934.1"/>
    </source>
</evidence>
<dbReference type="FunFam" id="3.10.490.20:FF:000009">
    <property type="entry name" value="Dynein heavy chain 4"/>
    <property type="match status" value="1"/>
</dbReference>
<feature type="compositionally biased region" description="Low complexity" evidence="15">
    <location>
        <begin position="287"/>
        <end position="312"/>
    </location>
</feature>
<feature type="compositionally biased region" description="Gly residues" evidence="15">
    <location>
        <begin position="313"/>
        <end position="322"/>
    </location>
</feature>
<dbReference type="Pfam" id="PF17852">
    <property type="entry name" value="Dynein_AAA_lid"/>
    <property type="match status" value="1"/>
</dbReference>
<dbReference type="InterPro" id="IPR054354">
    <property type="entry name" value="DYNC2H1-like_lid"/>
</dbReference>
<dbReference type="InterPro" id="IPR013602">
    <property type="entry name" value="Dynein_heavy_linker"/>
</dbReference>
<dbReference type="GO" id="GO:0005524">
    <property type="term" value="F:ATP binding"/>
    <property type="evidence" value="ECO:0007669"/>
    <property type="project" value="UniProtKB-KW"/>
</dbReference>
<dbReference type="InterPro" id="IPR026983">
    <property type="entry name" value="DHC"/>
</dbReference>
<evidence type="ECO:0000256" key="11">
    <source>
        <dbReference type="ARBA" id="ARBA00023175"/>
    </source>
</evidence>
<dbReference type="Gene3D" id="1.20.1270.280">
    <property type="match status" value="1"/>
</dbReference>
<feature type="region of interest" description="Disordered" evidence="15">
    <location>
        <begin position="4188"/>
        <end position="4212"/>
    </location>
</feature>
<dbReference type="FunFam" id="1.20.920.20:FF:000006">
    <property type="entry name" value="Dynein, axonemal, heavy chain 6"/>
    <property type="match status" value="1"/>
</dbReference>
<dbReference type="Pfam" id="PF08393">
    <property type="entry name" value="DHC_N2"/>
    <property type="match status" value="1"/>
</dbReference>
<keyword evidence="8" id="KW-0243">Dynein</keyword>
<dbReference type="Pfam" id="PF18198">
    <property type="entry name" value="AAA_lid_11"/>
    <property type="match status" value="1"/>
</dbReference>
<dbReference type="InterPro" id="IPR042228">
    <property type="entry name" value="Dynein_linker_3"/>
</dbReference>
<evidence type="ECO:0000313" key="18">
    <source>
        <dbReference type="Proteomes" id="UP000236333"/>
    </source>
</evidence>
<feature type="compositionally biased region" description="Low complexity" evidence="15">
    <location>
        <begin position="17"/>
        <end position="31"/>
    </location>
</feature>
<dbReference type="Gene3D" id="6.10.140.1060">
    <property type="match status" value="1"/>
</dbReference>
<dbReference type="InterPro" id="IPR004273">
    <property type="entry name" value="Dynein_heavy_D6_P-loop"/>
</dbReference>
<evidence type="ECO:0000256" key="15">
    <source>
        <dbReference type="SAM" id="MobiDB-lite"/>
    </source>
</evidence>
<dbReference type="Pfam" id="PF03028">
    <property type="entry name" value="Dynein_heavy"/>
    <property type="match status" value="1"/>
</dbReference>
<keyword evidence="13" id="KW-0966">Cell projection</keyword>
<dbReference type="InterPro" id="IPR027417">
    <property type="entry name" value="P-loop_NTPase"/>
</dbReference>
<evidence type="ECO:0000256" key="14">
    <source>
        <dbReference type="SAM" id="Coils"/>
    </source>
</evidence>
<organism evidence="17 18">
    <name type="scientific">Tetrabaena socialis</name>
    <dbReference type="NCBI Taxonomy" id="47790"/>
    <lineage>
        <taxon>Eukaryota</taxon>
        <taxon>Viridiplantae</taxon>
        <taxon>Chlorophyta</taxon>
        <taxon>core chlorophytes</taxon>
        <taxon>Chlorophyceae</taxon>
        <taxon>CS clade</taxon>
        <taxon>Chlamydomonadales</taxon>
        <taxon>Tetrabaenaceae</taxon>
        <taxon>Tetrabaena</taxon>
    </lineage>
</organism>
<dbReference type="InterPro" id="IPR024317">
    <property type="entry name" value="Dynein_heavy_chain_D4_dom"/>
</dbReference>
<name>A0A2J8A345_9CHLO</name>
<dbReference type="FunFam" id="3.40.50.300:FF:002141">
    <property type="entry name" value="Dynein heavy chain"/>
    <property type="match status" value="1"/>
</dbReference>
<dbReference type="Pfam" id="PF18199">
    <property type="entry name" value="Dynein_C"/>
    <property type="match status" value="1"/>
</dbReference>
<reference evidence="17 18" key="1">
    <citation type="journal article" date="2017" name="Mol. Biol. Evol.">
        <title>The 4-celled Tetrabaena socialis nuclear genome reveals the essential components for genetic control of cell number at the origin of multicellularity in the volvocine lineage.</title>
        <authorList>
            <person name="Featherston J."/>
            <person name="Arakaki Y."/>
            <person name="Hanschen E.R."/>
            <person name="Ferris P.J."/>
            <person name="Michod R.E."/>
            <person name="Olson B.J.S.C."/>
            <person name="Nozaki H."/>
            <person name="Durand P.M."/>
        </authorList>
    </citation>
    <scope>NUCLEOTIDE SEQUENCE [LARGE SCALE GENOMIC DNA]</scope>
    <source>
        <strain evidence="17 18">NIES-571</strain>
    </source>
</reference>
<dbReference type="Pfam" id="PF12774">
    <property type="entry name" value="AAA_6"/>
    <property type="match status" value="1"/>
</dbReference>
<evidence type="ECO:0000256" key="9">
    <source>
        <dbReference type="ARBA" id="ARBA00023054"/>
    </source>
</evidence>
<evidence type="ECO:0000256" key="3">
    <source>
        <dbReference type="ARBA" id="ARBA00022701"/>
    </source>
</evidence>
<dbReference type="Pfam" id="PF12780">
    <property type="entry name" value="AAA_8"/>
    <property type="match status" value="1"/>
</dbReference>
<dbReference type="InterPro" id="IPR035706">
    <property type="entry name" value="AAA_9"/>
</dbReference>
<evidence type="ECO:0000256" key="6">
    <source>
        <dbReference type="ARBA" id="ARBA00022840"/>
    </source>
</evidence>
<dbReference type="InterPro" id="IPR041466">
    <property type="entry name" value="Dynein_AAA5_ext"/>
</dbReference>
<dbReference type="PANTHER" id="PTHR45703:SF35">
    <property type="entry name" value="DYNEIN HEAVY CHAIN"/>
    <property type="match status" value="1"/>
</dbReference>
<dbReference type="GO" id="GO:0007018">
    <property type="term" value="P:microtubule-based movement"/>
    <property type="evidence" value="ECO:0007669"/>
    <property type="project" value="InterPro"/>
</dbReference>
<dbReference type="Gene3D" id="1.20.920.30">
    <property type="match status" value="1"/>
</dbReference>
<dbReference type="GO" id="GO:0005874">
    <property type="term" value="C:microtubule"/>
    <property type="evidence" value="ECO:0007669"/>
    <property type="project" value="UniProtKB-KW"/>
</dbReference>
<keyword evidence="3" id="KW-0493">Microtubule</keyword>
<feature type="compositionally biased region" description="Low complexity" evidence="15">
    <location>
        <begin position="487"/>
        <end position="498"/>
    </location>
</feature>
<keyword evidence="6" id="KW-0067">ATP-binding</keyword>
<dbReference type="InterPro" id="IPR035699">
    <property type="entry name" value="AAA_6"/>
</dbReference>
<dbReference type="Gene3D" id="1.20.140.100">
    <property type="entry name" value="Dynein heavy chain, N-terminal domain 2"/>
    <property type="match status" value="1"/>
</dbReference>
<dbReference type="FunFam" id="3.40.50.300:FF:000044">
    <property type="entry name" value="Dynein heavy chain 5, axonemal"/>
    <property type="match status" value="1"/>
</dbReference>
<keyword evidence="10" id="KW-0969">Cilium</keyword>
<evidence type="ECO:0000256" key="7">
    <source>
        <dbReference type="ARBA" id="ARBA00022846"/>
    </source>
</evidence>
<dbReference type="InterPro" id="IPR041228">
    <property type="entry name" value="Dynein_C"/>
</dbReference>
<dbReference type="Gene3D" id="1.20.58.1120">
    <property type="match status" value="1"/>
</dbReference>
<dbReference type="Gene3D" id="3.20.180.20">
    <property type="entry name" value="Dynein heavy chain, N-terminal domain 2"/>
    <property type="match status" value="1"/>
</dbReference>
<feature type="domain" description="AAA+ ATPase" evidence="16">
    <location>
        <begin position="2486"/>
        <end position="2633"/>
    </location>
</feature>
<dbReference type="InterPro" id="IPR042219">
    <property type="entry name" value="AAA_lid_11_sf"/>
</dbReference>
<dbReference type="GO" id="GO:0030286">
    <property type="term" value="C:dynein complex"/>
    <property type="evidence" value="ECO:0007669"/>
    <property type="project" value="UniProtKB-KW"/>
</dbReference>
<evidence type="ECO:0000256" key="13">
    <source>
        <dbReference type="ARBA" id="ARBA00023273"/>
    </source>
</evidence>
<dbReference type="Gene3D" id="1.20.920.20">
    <property type="match status" value="1"/>
</dbReference>
<dbReference type="GO" id="GO:0045505">
    <property type="term" value="F:dynein intermediate chain binding"/>
    <property type="evidence" value="ECO:0007669"/>
    <property type="project" value="InterPro"/>
</dbReference>
<feature type="compositionally biased region" description="Low complexity" evidence="15">
    <location>
        <begin position="154"/>
        <end position="169"/>
    </location>
</feature>
<dbReference type="FunFam" id="1.20.1270.280:FF:000018">
    <property type="entry name" value="Dynein heavy chain 4"/>
    <property type="match status" value="1"/>
</dbReference>
<feature type="compositionally biased region" description="Low complexity" evidence="15">
    <location>
        <begin position="187"/>
        <end position="207"/>
    </location>
</feature>
<dbReference type="Pfam" id="PF12781">
    <property type="entry name" value="AAA_9"/>
    <property type="match status" value="1"/>
</dbReference>
<dbReference type="FunFam" id="1.20.920.30:FF:000002">
    <property type="entry name" value="Dynein axonemal heavy chain 3"/>
    <property type="match status" value="1"/>
</dbReference>
<dbReference type="SMART" id="SM00382">
    <property type="entry name" value="AAA"/>
    <property type="match status" value="2"/>
</dbReference>
<dbReference type="FunFam" id="3.20.180.20:FF:000003">
    <property type="entry name" value="Dynein heavy chain 12, axonemal"/>
    <property type="match status" value="1"/>
</dbReference>
<dbReference type="FunFam" id="1.20.58.1120:FF:000001">
    <property type="entry name" value="dynein heavy chain 2, axonemal"/>
    <property type="match status" value="1"/>
</dbReference>
<feature type="compositionally biased region" description="Low complexity" evidence="15">
    <location>
        <begin position="323"/>
        <end position="333"/>
    </location>
</feature>
<dbReference type="GO" id="GO:0008569">
    <property type="term" value="F:minus-end-directed microtubule motor activity"/>
    <property type="evidence" value="ECO:0007669"/>
    <property type="project" value="InterPro"/>
</dbReference>
<evidence type="ECO:0000256" key="8">
    <source>
        <dbReference type="ARBA" id="ARBA00023017"/>
    </source>
</evidence>
<protein>
    <submittedName>
        <fullName evidence="17">Dynein heavy chain 7, axonemal</fullName>
    </submittedName>
</protein>
<feature type="non-terminal residue" evidence="17">
    <location>
        <position position="4676"/>
    </location>
</feature>
<dbReference type="Gene3D" id="3.40.50.300">
    <property type="entry name" value="P-loop containing nucleotide triphosphate hydrolases"/>
    <property type="match status" value="5"/>
</dbReference>
<dbReference type="OrthoDB" id="530159at2759"/>
<dbReference type="Gene3D" id="3.10.490.20">
    <property type="match status" value="1"/>
</dbReference>
<dbReference type="Pfam" id="PF12775">
    <property type="entry name" value="AAA_7"/>
    <property type="match status" value="1"/>
</dbReference>
<dbReference type="InterPro" id="IPR042222">
    <property type="entry name" value="Dynein_2_N"/>
</dbReference>
<keyword evidence="7" id="KW-0282">Flagellum</keyword>
<sequence>SATRPPSAAPPWAAGRSGPASTAAFTASPSAKGGRQLPPAGASGTSRATDEVHPSASRPSLTAMLSYLTTTYSNAAGGVAPLSGVVATAAAAVAAAAVAGAASSRPADYAGVLAAAVPGSALHTGGPFGGCDVIPEEVSGTSLVYAADAADCTPPTGAQPQPQHQPQRPSDAWFGPSSGTIGRLDPRPLSGRPGPRPGSAMPSPKPMAAVVPATVPASRPVSALGGAAAATAVAAPGTAAPVTSLLLPPPVERGTIHAKVMASTGSAGTGYNRGQSPPGQWARSKRAASGGPSAAAAQPGPSRPVSAPRVSYSGGGAAGGGRSAVLAGRRASANVTGGSGSAGPTPRRPFSAMPGGTGLSFSHGPPFPSPALGVSLAEGIAQSPGSPPSPGGAETGSSRTALGAGSVPLLPPRPISALSISTIPPGLAAAAAAALADAAGQPPAAYHSRNEYIQTGKRIPTGCRPMSAFSSLGSPARPGTSGGEGGFTFTQTGGTSSFPRGGLSVPLSESIAEQPVYCGGEGEGEEERGPAVQTSYDVVDYFSALGQNAAKKIFYLNARKATSPLDTVSPFDLVVVPPGKVDATEYWTMSALGAVHMETPAARATSNGARSRDVAAEPGDAGEFIALGEWIRMSSVYGLLRKIRFFRHFLLTRSFRRWRAIVKRLAFERTRRVLAKRLFLVHTTFQAAMLRAGHLVHEMRETAVVATTTRLDRLYSLEEFVAEQETRCSGVAALALANLVEELVGELAAVVSRVDMERQRMEALVDIPALRANEFVTAIPTGPAIPGGGGRSAAAAVAKSKSISALKAEKAGILEAYDGWVYAQSRLPALVRLMDYLVACAAVDLGLRGAQELLSYLDNPAKTRGVLIVTVSFETPTAAKQPQSLNGSSPEATSLLLSDPQLAGFGFSPQYKQVREALVRVMEDVVDMLAELPRPSSHKAAVGRFTDPAIDSFVDVAAVITRGSPTYQQLKEGVSTHAEGSYEKAMEYVCATFDDKRPIFDFGRAWDAVAYDEAAAAAAAAAGPGGAEGLPTAFRRDLMQQRRWQRQVEQMKMSNTLGILFVDSKRMRSALQESIERTLEDLKTALVAAGRRAVSASQELLRNWVRELEPRPMDLDGYAAMRALHVRLLGERELVFKGVDAATELHELFRDYGGKSDVKDAVALETLHETAVQVRTQIHELGEWVRQHSTEMESELGGAMQDLSIGALSLLSDCTQEVLGDPEADLGEMLDLLAGLEARLLGSEEAATRYAQYQTLFGLPADQPGSPLAHVRREFEQRKAVWSTLAEWGEHTETWLHSPCSELDAEQIVAQVDEYYRSAYKMAKVAREDLVVVKLKENIESFRRHSALVVDACNPALQRHHWGQVLELLERKDQDPGVPVTIAELLEWGAPAHGESLSAISGAASKELSLRQALTKMKDDWAGMEFQMVPYRETGTSVVGHTDDVQMQLDEQLMRIQAMNASPFVKPFRAETLAWQTTLEGLQELLDSWLACQTTWMYLEPIFSSPDIVQQMPAEGARFAQVDMTFRLLVDEVDASPGVIGLAKDADRRTSLAEANRLLDEVQRGLSRYLEARRLAFPRFFFLSNDEMLEILSETRDPTRVQPHLRKIFEGIHRLAFEGPNGAFVAGMASREGEKVAFKHPVNTATAKGRVEQWLLEVEARMFEAVHEVTGRGIADYAATATAPTAPPAPLPRNAAAAAAATAALTAAAARLAAQRAEWALRWPGQVVLLAAGLFWTKGVEDALAVRRLQDYETHCSAALRSIVGLVRGDLSSLHRATAGALVVMDVHARDVVAGLAADGVTDPADFGWQAQLRTYWQQTDGRPVPGQPDRDMTARCCMMSASLEYGFEYLGNSARLVITPLTDRCYRTLMGAIHLHLGGAPEGPAGTGKTETTKDLAKALARQCVVFNCSDTLNYMDMAKFFKGLASAGAWACFDEFNRIDLEVLSVVAQQVLELQRAISSRLTQFVFEGSELPLKWSAWVAITLNPGYAGRSELPDNLKGLFRSVAMMVPDYAMIAEIMLYSYGYLAARPAAKKIVAAYKLCSEQLSSQDHYDYGMRAVMAVLRAAGNLKRRSAAAADAEEHSSPEQQEAEELTLVLRALVDVNAPKFLSHDLPLFNGIVRTVTHVLNPKSVTMGQLYGQNDPASMEWTDGVLAVLYRRCAADPSPDRKWLVLDGPVDAVWIENMNTVLDDNKKLCLNSGEIIAMSNEMNLIFEVGDLAAASPATVSRCGMVYLEPHQLGTAPLLASWLAALPQHLGCTAAAATGAAPTPAGEASGVVSGRLAALFDGLVVPTIRFVRREVVRDAPPSLDANLAVSWMRLAGALLLPAVGTPELYRKAGGDLKARELVDATGLMALVWSVGSAAPTQEGRALVDAFVRGALAGSLSGLQVPSGHHYGLADAPAVPLLSPAAAPPESGLLFDYMYDIAGVHGGSGGANGTSGGWVRWSVVAGCPPIPADASFSSILVPTADTAAVSFLLNTAITARYPFLLIGPSGTGKSVAITTTLLGLDPEAFAPPNIIGFSANTSANTTQALIDAKLDKRRKGTYGPSSGRRGVVFVDDLNMPQREVYGAQPPLELLRQFLDHGGWYGRDNAFRTNQDLLLVAAMGSPGGGRAIVTPRLTRHFSTLYLPEASRETLSHIFGTIQGWFLTTRGFPDAVAQLRDPIIAATLDIYSAAATQLLPTPAKSHYTFNLRDCSRVVQGLQAQDAVALQQSAVFMAPVLSGAAAGGEAAVAMRDAHLRLWVHEVLRVFSDRLVDGADQQWVLNLVRVLVRRHFDTSLDGLMAHLLGGPQEQGGEAEGASITPHHLRRCLFADFMTESDDPAGRPYLEVPSPAAAVSRLEDCLLDYASLAGGGMGGKRPLGHLALFPYAAEHVARIARVLRQEGGHVLCVGVGGSGRQSLARLAAFVCGMEPFQVEISRSYGVNEWRDDLRRLARRSGADNKPTVFLFGDSTASASEGFVEDVNSLLNSGEVPNLFPHDERAAICEAVRPAYLRAAAAAAAAASPSSGAAAAALSAADPSASQLWAFFVSRCRSNLHVVLAFSPAGDAFRDRLRRFPSLVNCCTVDWFHAWPDDALDAVAAKLLADADLQGGLRTSVKDICKTFHSQATTLSSAFLSETGRPNYVTPSSYLELIHCFTRLLAERRAKVVGQQQRYESGLDKLAFTSEQVTVMKNELQALAPVLARTVAETAQLLSEIAHEKEEVVEPKRAMVDQEVKAADAAAAAARAIRDECEALLSEAMPAMEAATQALDTIKANDVRLVATFKSPPAAVKLVMEAVCVLLDVRPTLLPDPVLAGKKIIDYWDASKRLLMEPAPLMQRLKEYDRDNIPQRIIAQVRRDYTADSEFTPANAAKASSAAEGLCKWVHAMDQYDKIVKVVAPKRAALTAAESEYSAVLTGLHAKQAELNDLLERLAGLEGRLEESQARKARLEAETEACALKLSRAEALLGGLGGERERWTAAAATLRGSLVAVPGDMLLAAGTVAYLGGFSLPYRERALGAWVKAVEAEGVRTSALATSSGGAAGGPGFSLAAVLGDPVQIREWIICGLPNDSFSVDSAVIAATSRRWPLCIDPQGQANRWIKAMHESQKIRVMKLTDPDYLRSLEAAVSYGLPVLLEGVGEALDPSLDPLLLRQTYRAGGVTVVRLGDSVVEYNPEFKLYLTTALRNPHYLPETAVKVALLNFTITPEGLSDQLLGVAVAAEMPTLEEQRQTLVVSSAENSRQLVEIEGRILSVLSSAEGDLLEDATAVQVLQEAKRLSDDISAKQTIAERTKVALDAARTRYRPLAEVAAAAFFAVADLGAVESVYQYSLGWFVGLFARSIHATRDPGINTAWAATGDGGGGLEGAALVVRLLAIEKHFIHSLYCNVARSLFEKDRLLLSFLLAARLAARSGGLPAEQLRFFVQGAGGAATGSSGLTALPVPPGLSARAWAELNALSALPGPILASLPAHVSRRANEWLALAESADPQQRPLPEPLEGSLSPFERLLVLRCLRPDKLAPAMEEWVAAQLGDPRVAGPRPPLELAEVYEEAVAASLGTPLLFVLSPGGTDPWAGLSRFAEERGQASRLQVISLGQGQGPKAAALIEAARSLGGWVLLQNCHLAPSWLPELERLWEGINEDNTDPGFRLWLTSMPTFALPPALLQAAVKMTYEPPAGLRANMSRSLATLQPLADPAFWQLPPPAVSADEGRRPRGGAGRAAPPPAADTRASEAAAVALRRLLFGLVFLHATVQERRQYGPIGWSVPYGFDDGDLRISARQVRMYVLDSLGRGSPLPYAALQYAIGECNYGGRVTDDKDRRLLSTFLRRIVDPQAVERSGALLLADGEEGGLSGGMALTAVRVPEDGSGTTAAGLEAYMSYVESLPPTASPEVYGLHPNADITKDLATTSNLLSAIASTSLAGGGGAGGSGAAGAASSSSSVVKELLASLPADFDLERVAVAYPVSYHQSMNQVLLQEMARYNRLLGQLRASLTQLSAAVAGLATMSSELEGVAAALSAGQVPAAWKALSYPSLKPLGPYMADLAARIAFLAGWAQSGPPSAFWIGAFFFPPAFTTAALQNYARAHKLPIDSIAFDFEVLRSQDASAITAPPPSGVYVHGLHLEGATWDRHGGCLAEQAPKQLYCAAPPIWFRAVRLADSKPSAAYECPVYRTAERRGVLATTGHSTNYLLM</sequence>
<proteinExistence type="predicted"/>
<evidence type="ECO:0000256" key="2">
    <source>
        <dbReference type="ARBA" id="ARBA00022490"/>
    </source>
</evidence>
<evidence type="ECO:0000256" key="5">
    <source>
        <dbReference type="ARBA" id="ARBA00022794"/>
    </source>
</evidence>
<evidence type="ECO:0000256" key="1">
    <source>
        <dbReference type="ARBA" id="ARBA00004611"/>
    </source>
</evidence>
<gene>
    <name evidence="17" type="ORF">TSOC_006666</name>
</gene>
<keyword evidence="5" id="KW-0970">Cilium biogenesis/degradation</keyword>
<dbReference type="GO" id="GO:0030030">
    <property type="term" value="P:cell projection organization"/>
    <property type="evidence" value="ECO:0007669"/>
    <property type="project" value="UniProtKB-KW"/>
</dbReference>
<dbReference type="Proteomes" id="UP000236333">
    <property type="component" value="Unassembled WGS sequence"/>
</dbReference>
<dbReference type="FunFam" id="3.40.50.300:FF:000362">
    <property type="entry name" value="Dynein, axonemal, heavy chain 6"/>
    <property type="match status" value="1"/>
</dbReference>
<dbReference type="GO" id="GO:0051959">
    <property type="term" value="F:dynein light intermediate chain binding"/>
    <property type="evidence" value="ECO:0007669"/>
    <property type="project" value="InterPro"/>
</dbReference>
<dbReference type="InterPro" id="IPR041658">
    <property type="entry name" value="AAA_lid_11"/>
</dbReference>
<comment type="subcellular location">
    <subcellularLocation>
        <location evidence="1">Cytoplasm</location>
        <location evidence="1">Cytoskeleton</location>
        <location evidence="1">Flagellum axoneme</location>
    </subcellularLocation>
</comment>
<accession>A0A2J8A345</accession>
<dbReference type="PANTHER" id="PTHR45703">
    <property type="entry name" value="DYNEIN HEAVY CHAIN"/>
    <property type="match status" value="1"/>
</dbReference>
<keyword evidence="18" id="KW-1185">Reference proteome</keyword>
<keyword evidence="11" id="KW-0505">Motor protein</keyword>
<dbReference type="InterPro" id="IPR024743">
    <property type="entry name" value="Dynein_HC_stalk"/>
</dbReference>
<keyword evidence="2" id="KW-0963">Cytoplasm</keyword>
<feature type="region of interest" description="Disordered" evidence="15">
    <location>
        <begin position="264"/>
        <end position="407"/>
    </location>
</feature>
<dbReference type="Gene3D" id="1.10.8.720">
    <property type="entry name" value="Region D6 of dynein motor"/>
    <property type="match status" value="1"/>
</dbReference>
<evidence type="ECO:0000256" key="4">
    <source>
        <dbReference type="ARBA" id="ARBA00022741"/>
    </source>
</evidence>
<evidence type="ECO:0000256" key="10">
    <source>
        <dbReference type="ARBA" id="ARBA00023069"/>
    </source>
</evidence>
<comment type="caution">
    <text evidence="17">The sequence shown here is derived from an EMBL/GenBank/DDBJ whole genome shotgun (WGS) entry which is preliminary data.</text>
</comment>